<evidence type="ECO:0000256" key="3">
    <source>
        <dbReference type="ARBA" id="ARBA00022475"/>
    </source>
</evidence>
<dbReference type="RefSeq" id="WP_126419603.1">
    <property type="nucleotide sequence ID" value="NZ_AP018827.1"/>
</dbReference>
<evidence type="ECO:0000256" key="6">
    <source>
        <dbReference type="ARBA" id="ARBA00023136"/>
    </source>
</evidence>
<name>A0A3G9G1G8_9CAUL</name>
<dbReference type="Gene3D" id="1.20.1250.20">
    <property type="entry name" value="MFS general substrate transporter like domains"/>
    <property type="match status" value="1"/>
</dbReference>
<feature type="transmembrane region" description="Helical" evidence="8">
    <location>
        <begin position="330"/>
        <end position="352"/>
    </location>
</feature>
<feature type="transmembrane region" description="Helical" evidence="8">
    <location>
        <begin position="307"/>
        <end position="324"/>
    </location>
</feature>
<dbReference type="PANTHER" id="PTHR23513">
    <property type="entry name" value="INTEGRAL MEMBRANE EFFLUX PROTEIN-RELATED"/>
    <property type="match status" value="1"/>
</dbReference>
<evidence type="ECO:0000313" key="10">
    <source>
        <dbReference type="Proteomes" id="UP000278756"/>
    </source>
</evidence>
<dbReference type="OrthoDB" id="7283966at2"/>
<dbReference type="Pfam" id="PF05977">
    <property type="entry name" value="MFS_3"/>
    <property type="match status" value="1"/>
</dbReference>
<dbReference type="InterPro" id="IPR036259">
    <property type="entry name" value="MFS_trans_sf"/>
</dbReference>
<reference evidence="10" key="2">
    <citation type="journal article" date="2017" name="Plant Physiol. Biochem.">
        <title>Differential oxidative and antioxidative response of duckweed Lemna minor toward plant growth promoting/inhibiting bacteria.</title>
        <authorList>
            <person name="Ishizawa H."/>
            <person name="Kuroda M."/>
            <person name="Morikawa M."/>
            <person name="Ike M."/>
        </authorList>
    </citation>
    <scope>NUCLEOTIDE SEQUENCE [LARGE SCALE GENOMIC DNA]</scope>
    <source>
        <strain evidence="10">M6</strain>
    </source>
</reference>
<feature type="transmembrane region" description="Helical" evidence="8">
    <location>
        <begin position="232"/>
        <end position="255"/>
    </location>
</feature>
<dbReference type="CDD" id="cd06173">
    <property type="entry name" value="MFS_MefA_like"/>
    <property type="match status" value="1"/>
</dbReference>
<feature type="transmembrane region" description="Helical" evidence="8">
    <location>
        <begin position="390"/>
        <end position="412"/>
    </location>
</feature>
<dbReference type="AlphaFoldDB" id="A0A3G9G1G8"/>
<feature type="transmembrane region" description="Helical" evidence="8">
    <location>
        <begin position="100"/>
        <end position="118"/>
    </location>
</feature>
<feature type="transmembrane region" description="Helical" evidence="8">
    <location>
        <begin position="192"/>
        <end position="211"/>
    </location>
</feature>
<dbReference type="GO" id="GO:0005886">
    <property type="term" value="C:plasma membrane"/>
    <property type="evidence" value="ECO:0007669"/>
    <property type="project" value="UniProtKB-SubCell"/>
</dbReference>
<evidence type="ECO:0000256" key="5">
    <source>
        <dbReference type="ARBA" id="ARBA00022989"/>
    </source>
</evidence>
<reference evidence="10" key="1">
    <citation type="journal article" date="2017" name="Biotechnol. Biofuels">
        <title>Evaluation of environmental bacterial communities as a factor affecting the growth of duckweed Lemna minor.</title>
        <authorList>
            <person name="Ishizawa H."/>
            <person name="Kuroda M."/>
            <person name="Morikawa M."/>
            <person name="Ike M."/>
        </authorList>
    </citation>
    <scope>NUCLEOTIDE SEQUENCE [LARGE SCALE GENOMIC DNA]</scope>
    <source>
        <strain evidence="10">M6</strain>
    </source>
</reference>
<keyword evidence="5 8" id="KW-1133">Transmembrane helix</keyword>
<dbReference type="PANTHER" id="PTHR23513:SF9">
    <property type="entry name" value="ENTEROBACTIN EXPORTER ENTS"/>
    <property type="match status" value="1"/>
</dbReference>
<comment type="subcellular location">
    <subcellularLocation>
        <location evidence="1">Cell membrane</location>
        <topology evidence="1">Multi-pass membrane protein</topology>
    </subcellularLocation>
</comment>
<evidence type="ECO:0000256" key="8">
    <source>
        <dbReference type="SAM" id="Phobius"/>
    </source>
</evidence>
<evidence type="ECO:0000313" key="9">
    <source>
        <dbReference type="EMBL" id="BBF79611.1"/>
    </source>
</evidence>
<accession>A0A3G9G1G8</accession>
<sequence>MTPPVSPEIVSEPPSPPESQNPFRIPAYRNFWIARLCSVLGFSSQSAVIAWQIYETARKDSGIGEAALYIGLMGLTQFIAMFAFTLPAGIVADRYDRKKIMGYTIAAQAVIALGYMGLSALDHPPIAGLIALSFFLGASRAFIAPASSAIGPMLVPKAILPRAIASNALAFQIGGISGAAVSGLLLSVSAMFAYGFSAALFVIGGVLIATLKADTHPVNAPTGSKMEMVREGLIYIWTNKIVFGALSLDLAAVLLGGATALLPIFARDILHAGEIGYGALRAAPAVGAMMTALWLARRPLKYKAGKWMYGGVAVFGLMTIIFGLSTNIFVSVAALAVLGAADMVSVFVRGTLVQIVTPDPMRGRVASVSYLFIGASNELGEFESGVATRLLGPIGAALFGGIGAILVTGAWIKLFPSLYEVDRLE</sequence>
<organism evidence="9 10">
    <name type="scientific">Asticcacaulis excentricus</name>
    <dbReference type="NCBI Taxonomy" id="78587"/>
    <lineage>
        <taxon>Bacteria</taxon>
        <taxon>Pseudomonadati</taxon>
        <taxon>Pseudomonadota</taxon>
        <taxon>Alphaproteobacteria</taxon>
        <taxon>Caulobacterales</taxon>
        <taxon>Caulobacteraceae</taxon>
        <taxon>Asticcacaulis</taxon>
    </lineage>
</organism>
<feature type="region of interest" description="Disordered" evidence="7">
    <location>
        <begin position="1"/>
        <end position="21"/>
    </location>
</feature>
<keyword evidence="6 8" id="KW-0472">Membrane</keyword>
<protein>
    <submittedName>
        <fullName evidence="9">MFS permease</fullName>
    </submittedName>
</protein>
<feature type="transmembrane region" description="Helical" evidence="8">
    <location>
        <begin position="32"/>
        <end position="54"/>
    </location>
</feature>
<evidence type="ECO:0000256" key="1">
    <source>
        <dbReference type="ARBA" id="ARBA00004651"/>
    </source>
</evidence>
<feature type="transmembrane region" description="Helical" evidence="8">
    <location>
        <begin position="275"/>
        <end position="295"/>
    </location>
</feature>
<keyword evidence="4 8" id="KW-0812">Transmembrane</keyword>
<feature type="transmembrane region" description="Helical" evidence="8">
    <location>
        <begin position="164"/>
        <end position="186"/>
    </location>
</feature>
<dbReference type="SUPFAM" id="SSF103473">
    <property type="entry name" value="MFS general substrate transporter"/>
    <property type="match status" value="1"/>
</dbReference>
<proteinExistence type="predicted"/>
<dbReference type="EMBL" id="AP018827">
    <property type="protein sequence ID" value="BBF79611.1"/>
    <property type="molecule type" value="Genomic_DNA"/>
</dbReference>
<evidence type="ECO:0000256" key="4">
    <source>
        <dbReference type="ARBA" id="ARBA00022692"/>
    </source>
</evidence>
<evidence type="ECO:0000256" key="7">
    <source>
        <dbReference type="SAM" id="MobiDB-lite"/>
    </source>
</evidence>
<keyword evidence="3" id="KW-1003">Cell membrane</keyword>
<dbReference type="InterPro" id="IPR010290">
    <property type="entry name" value="TM_effector"/>
</dbReference>
<gene>
    <name evidence="9" type="ORF">EM6_0180</name>
</gene>
<feature type="transmembrane region" description="Helical" evidence="8">
    <location>
        <begin position="124"/>
        <end position="143"/>
    </location>
</feature>
<keyword evidence="2" id="KW-0813">Transport</keyword>
<feature type="transmembrane region" description="Helical" evidence="8">
    <location>
        <begin position="66"/>
        <end position="88"/>
    </location>
</feature>
<dbReference type="Proteomes" id="UP000278756">
    <property type="component" value="Chromosome 1"/>
</dbReference>
<evidence type="ECO:0000256" key="2">
    <source>
        <dbReference type="ARBA" id="ARBA00022448"/>
    </source>
</evidence>